<proteinExistence type="predicted"/>
<keyword evidence="2" id="KW-1185">Reference proteome</keyword>
<evidence type="ECO:0000313" key="2">
    <source>
        <dbReference type="Proteomes" id="UP000030663"/>
    </source>
</evidence>
<dbReference type="HOGENOM" id="CLU_2109173_0_0_1"/>
<dbReference type="Proteomes" id="UP000030663">
    <property type="component" value="Unassembled WGS sequence"/>
</dbReference>
<evidence type="ECO:0000313" key="1">
    <source>
        <dbReference type="EMBL" id="EXK78438.1"/>
    </source>
</evidence>
<name>X0BHU5_FUSOX</name>
<sequence length="115" mass="13325">MWNGWKWIHYGNGSILWNLWNRNLLRPTMVISGSSPPSVTSMFLSLVHYNPPLLDAKATHPPTFLLLVMLDIRSRTDIPIDAPCRLSPSRSSFCRTERAVDCPLLFVLERMWLTW</sequence>
<protein>
    <submittedName>
        <fullName evidence="1">Uncharacterized protein</fullName>
    </submittedName>
</protein>
<organism evidence="1 2">
    <name type="scientific">Fusarium oxysporum f. sp. raphani 54005</name>
    <dbReference type="NCBI Taxonomy" id="1089458"/>
    <lineage>
        <taxon>Eukaryota</taxon>
        <taxon>Fungi</taxon>
        <taxon>Dikarya</taxon>
        <taxon>Ascomycota</taxon>
        <taxon>Pezizomycotina</taxon>
        <taxon>Sordariomycetes</taxon>
        <taxon>Hypocreomycetidae</taxon>
        <taxon>Hypocreales</taxon>
        <taxon>Nectriaceae</taxon>
        <taxon>Fusarium</taxon>
        <taxon>Fusarium oxysporum species complex</taxon>
    </lineage>
</organism>
<dbReference type="AlphaFoldDB" id="X0BHU5"/>
<reference evidence="1 2" key="1">
    <citation type="submission" date="2011-11" db="EMBL/GenBank/DDBJ databases">
        <title>The Genome Sequence of Fusarium oxysporum PHW815.</title>
        <authorList>
            <consortium name="The Broad Institute Genome Sequencing Platform"/>
            <person name="Ma L.-J."/>
            <person name="Gale L.R."/>
            <person name="Schwartz D.C."/>
            <person name="Zhou S."/>
            <person name="Corby-Kistler H."/>
            <person name="Young S.K."/>
            <person name="Zeng Q."/>
            <person name="Gargeya S."/>
            <person name="Fitzgerald M."/>
            <person name="Haas B."/>
            <person name="Abouelleil A."/>
            <person name="Alvarado L."/>
            <person name="Arachchi H.M."/>
            <person name="Berlin A."/>
            <person name="Brown A."/>
            <person name="Chapman S.B."/>
            <person name="Chen Z."/>
            <person name="Dunbar C."/>
            <person name="Freedman E."/>
            <person name="Gearin G."/>
            <person name="Goldberg J."/>
            <person name="Griggs A."/>
            <person name="Gujja S."/>
            <person name="Heiman D."/>
            <person name="Howarth C."/>
            <person name="Larson L."/>
            <person name="Lui A."/>
            <person name="MacDonald P.J.P."/>
            <person name="Montmayeur A."/>
            <person name="Murphy C."/>
            <person name="Neiman D."/>
            <person name="Pearson M."/>
            <person name="Priest M."/>
            <person name="Roberts A."/>
            <person name="Saif S."/>
            <person name="Shea T."/>
            <person name="Shenoy N."/>
            <person name="Sisk P."/>
            <person name="Stolte C."/>
            <person name="Sykes S."/>
            <person name="Wortman J."/>
            <person name="Nusbaum C."/>
            <person name="Birren B."/>
        </authorList>
    </citation>
    <scope>NUCLEOTIDE SEQUENCE [LARGE SCALE GENOMIC DNA]</scope>
    <source>
        <strain evidence="1 2">54005</strain>
    </source>
</reference>
<accession>X0BHU5</accession>
<dbReference type="EMBL" id="JH658520">
    <property type="protein sequence ID" value="EXK78438.1"/>
    <property type="molecule type" value="Genomic_DNA"/>
</dbReference>
<gene>
    <name evidence="1" type="ORF">FOQG_16903</name>
</gene>